<keyword evidence="3" id="KW-0548">Nucleotidyltransferase</keyword>
<dbReference type="GO" id="GO:0003964">
    <property type="term" value="F:RNA-directed DNA polymerase activity"/>
    <property type="evidence" value="ECO:0007669"/>
    <property type="project" value="UniProtKB-KW"/>
</dbReference>
<sequence>MQKDRVGESRRESSHGNNKYQSRNDGVPPGYKHCIRLFSSPRHAKWVEFLQAYSFTIRHKAGFANVVADALSQRHVLTSPLQIQEGDLVWIHLRKERFPAGRYGKLQARADGPFRVLKRINDNTYKIELPGHYTVSATFNVADLSSYEGDSDDRLQSGVPLFQDGEDDAGASHASNLLIK</sequence>
<feature type="domain" description="Tf2-1-like SH3-like" evidence="2">
    <location>
        <begin position="86"/>
        <end position="147"/>
    </location>
</feature>
<feature type="compositionally biased region" description="Polar residues" evidence="1">
    <location>
        <begin position="15"/>
        <end position="24"/>
    </location>
</feature>
<feature type="region of interest" description="Disordered" evidence="1">
    <location>
        <begin position="1"/>
        <end position="27"/>
    </location>
</feature>
<organism evidence="3">
    <name type="scientific">Tanacetum cinerariifolium</name>
    <name type="common">Dalmatian daisy</name>
    <name type="synonym">Chrysanthemum cinerariifolium</name>
    <dbReference type="NCBI Taxonomy" id="118510"/>
    <lineage>
        <taxon>Eukaryota</taxon>
        <taxon>Viridiplantae</taxon>
        <taxon>Streptophyta</taxon>
        <taxon>Embryophyta</taxon>
        <taxon>Tracheophyta</taxon>
        <taxon>Spermatophyta</taxon>
        <taxon>Magnoliopsida</taxon>
        <taxon>eudicotyledons</taxon>
        <taxon>Gunneridae</taxon>
        <taxon>Pentapetalae</taxon>
        <taxon>asterids</taxon>
        <taxon>campanulids</taxon>
        <taxon>Asterales</taxon>
        <taxon>Asteraceae</taxon>
        <taxon>Asteroideae</taxon>
        <taxon>Anthemideae</taxon>
        <taxon>Anthemidinae</taxon>
        <taxon>Tanacetum</taxon>
    </lineage>
</organism>
<gene>
    <name evidence="3" type="ORF">Tci_058745</name>
</gene>
<feature type="region of interest" description="Disordered" evidence="1">
    <location>
        <begin position="156"/>
        <end position="180"/>
    </location>
</feature>
<dbReference type="EMBL" id="BKCJ010009399">
    <property type="protein sequence ID" value="GEU86767.1"/>
    <property type="molecule type" value="Genomic_DNA"/>
</dbReference>
<dbReference type="PANTHER" id="PTHR35046">
    <property type="entry name" value="ZINC KNUCKLE (CCHC-TYPE) FAMILY PROTEIN"/>
    <property type="match status" value="1"/>
</dbReference>
<dbReference type="Pfam" id="PF24626">
    <property type="entry name" value="SH3_Tf2-1"/>
    <property type="match status" value="1"/>
</dbReference>
<dbReference type="InterPro" id="IPR056924">
    <property type="entry name" value="SH3_Tf2-1"/>
</dbReference>
<accession>A0A6L2NMB4</accession>
<evidence type="ECO:0000313" key="3">
    <source>
        <dbReference type="EMBL" id="GEU86767.1"/>
    </source>
</evidence>
<protein>
    <submittedName>
        <fullName evidence="3">Reverse transcriptase domain-containing protein</fullName>
    </submittedName>
</protein>
<dbReference type="PANTHER" id="PTHR35046:SF26">
    <property type="entry name" value="RNA-DIRECTED DNA POLYMERASE"/>
    <property type="match status" value="1"/>
</dbReference>
<name>A0A6L2NMB4_TANCI</name>
<feature type="compositionally biased region" description="Basic and acidic residues" evidence="1">
    <location>
        <begin position="1"/>
        <end position="14"/>
    </location>
</feature>
<proteinExistence type="predicted"/>
<dbReference type="AlphaFoldDB" id="A0A6L2NMB4"/>
<reference evidence="3" key="1">
    <citation type="journal article" date="2019" name="Sci. Rep.">
        <title>Draft genome of Tanacetum cinerariifolium, the natural source of mosquito coil.</title>
        <authorList>
            <person name="Yamashiro T."/>
            <person name="Shiraishi A."/>
            <person name="Satake H."/>
            <person name="Nakayama K."/>
        </authorList>
    </citation>
    <scope>NUCLEOTIDE SEQUENCE</scope>
</reference>
<comment type="caution">
    <text evidence="3">The sequence shown here is derived from an EMBL/GenBank/DDBJ whole genome shotgun (WGS) entry which is preliminary data.</text>
</comment>
<keyword evidence="3" id="KW-0695">RNA-directed DNA polymerase</keyword>
<evidence type="ECO:0000256" key="1">
    <source>
        <dbReference type="SAM" id="MobiDB-lite"/>
    </source>
</evidence>
<evidence type="ECO:0000259" key="2">
    <source>
        <dbReference type="Pfam" id="PF24626"/>
    </source>
</evidence>
<keyword evidence="3" id="KW-0808">Transferase</keyword>